<dbReference type="InterPro" id="IPR029068">
    <property type="entry name" value="Glyas_Bleomycin-R_OHBP_Dase"/>
</dbReference>
<organism evidence="1 2">
    <name type="scientific">Labrys monachus</name>
    <dbReference type="NCBI Taxonomy" id="217067"/>
    <lineage>
        <taxon>Bacteria</taxon>
        <taxon>Pseudomonadati</taxon>
        <taxon>Pseudomonadota</taxon>
        <taxon>Alphaproteobacteria</taxon>
        <taxon>Hyphomicrobiales</taxon>
        <taxon>Xanthobacteraceae</taxon>
        <taxon>Labrys</taxon>
    </lineage>
</organism>
<name>A0ABU0FGG0_9HYPH</name>
<evidence type="ECO:0000313" key="2">
    <source>
        <dbReference type="Proteomes" id="UP001237448"/>
    </source>
</evidence>
<reference evidence="1 2" key="1">
    <citation type="submission" date="2023-07" db="EMBL/GenBank/DDBJ databases">
        <title>Genomic Encyclopedia of Type Strains, Phase IV (KMG-IV): sequencing the most valuable type-strain genomes for metagenomic binning, comparative biology and taxonomic classification.</title>
        <authorList>
            <person name="Goeker M."/>
        </authorList>
    </citation>
    <scope>NUCLEOTIDE SEQUENCE [LARGE SCALE GENOMIC DNA]</scope>
    <source>
        <strain evidence="1 2">DSM 5896</strain>
    </source>
</reference>
<evidence type="ECO:0008006" key="3">
    <source>
        <dbReference type="Google" id="ProtNLM"/>
    </source>
</evidence>
<accession>A0ABU0FGG0</accession>
<dbReference type="SUPFAM" id="SSF54593">
    <property type="entry name" value="Glyoxalase/Bleomycin resistance protein/Dihydroxybiphenyl dioxygenase"/>
    <property type="match status" value="1"/>
</dbReference>
<dbReference type="Proteomes" id="UP001237448">
    <property type="component" value="Unassembled WGS sequence"/>
</dbReference>
<keyword evidence="2" id="KW-1185">Reference proteome</keyword>
<evidence type="ECO:0000313" key="1">
    <source>
        <dbReference type="EMBL" id="MDQ0393694.1"/>
    </source>
</evidence>
<dbReference type="PANTHER" id="PTHR35604:SF2">
    <property type="entry name" value="TRANSPOSASE INSH FOR INSERTION SEQUENCE ELEMENT IS5A-RELATED"/>
    <property type="match status" value="1"/>
</dbReference>
<dbReference type="Gene3D" id="3.10.180.10">
    <property type="entry name" value="2,3-Dihydroxybiphenyl 1,2-Dioxygenase, domain 1"/>
    <property type="match status" value="1"/>
</dbReference>
<comment type="caution">
    <text evidence="1">The sequence shown here is derived from an EMBL/GenBank/DDBJ whole genome shotgun (WGS) entry which is preliminary data.</text>
</comment>
<dbReference type="PANTHER" id="PTHR35604">
    <property type="entry name" value="TRANSPOSASE INSH FOR INSERTION SEQUENCE ELEMENT IS5A-RELATED"/>
    <property type="match status" value="1"/>
</dbReference>
<gene>
    <name evidence="1" type="ORF">J3R73_003486</name>
</gene>
<proteinExistence type="predicted"/>
<protein>
    <recommendedName>
        <fullName evidence="3">Transposase</fullName>
    </recommendedName>
</protein>
<dbReference type="EMBL" id="JAUSVK010000001">
    <property type="protein sequence ID" value="MDQ0393694.1"/>
    <property type="molecule type" value="Genomic_DNA"/>
</dbReference>
<sequence length="179" mass="19739">MYIDRAGLRVSNLEGMILFFQQVIGLEILSRTEQDAVLGIGGPAFSNWGGPLAGRLLRRVRRAFVISPSRCRRGGILLKKGRGAAARLCHMGHVLMENRHGLIVDTELTLATGTAEREAALSMLGRRNVRHRITVAADKAYDVAGFVADLRKIKVTPHVAQNTTNRRSESWLGKNGQDR</sequence>